<accession>A0A0C6P759</accession>
<dbReference type="PANTHER" id="PTHR43400:SF10">
    <property type="entry name" value="3-OXOSTEROID 1-DEHYDROGENASE"/>
    <property type="match status" value="1"/>
</dbReference>
<dbReference type="GO" id="GO:0016491">
    <property type="term" value="F:oxidoreductase activity"/>
    <property type="evidence" value="ECO:0007669"/>
    <property type="project" value="UniProtKB-KW"/>
</dbReference>
<dbReference type="Gene3D" id="3.50.50.60">
    <property type="entry name" value="FAD/NAD(P)-binding domain"/>
    <property type="match status" value="2"/>
</dbReference>
<dbReference type="PRINTS" id="PR00411">
    <property type="entry name" value="PNDRDTASEI"/>
</dbReference>
<keyword evidence="2" id="KW-0285">Flavoprotein</keyword>
<dbReference type="InterPro" id="IPR003953">
    <property type="entry name" value="FAD-dep_OxRdtase_2_FAD-bd"/>
</dbReference>
<gene>
    <name evidence="6" type="ORF">BN112_3732</name>
</gene>
<name>A0A0C6P759_BORBO</name>
<evidence type="ECO:0000256" key="3">
    <source>
        <dbReference type="ARBA" id="ARBA00022827"/>
    </source>
</evidence>
<organism evidence="6 7">
    <name type="scientific">Bordetella bronchiseptica 253</name>
    <dbReference type="NCBI Taxonomy" id="568707"/>
    <lineage>
        <taxon>Bacteria</taxon>
        <taxon>Pseudomonadati</taxon>
        <taxon>Pseudomonadota</taxon>
        <taxon>Betaproteobacteria</taxon>
        <taxon>Burkholderiales</taxon>
        <taxon>Alcaligenaceae</taxon>
        <taxon>Bordetella</taxon>
    </lineage>
</organism>
<dbReference type="AlphaFoldDB" id="A0A0C6P759"/>
<evidence type="ECO:0000259" key="5">
    <source>
        <dbReference type="Pfam" id="PF00890"/>
    </source>
</evidence>
<sequence>MSVHLSGAGLPAAVDVVVIGSGASGMATAVTAAFHGAQVVVLEKADKFGGTTARSGGWLWIPGTPLATALGIDEPAGAARDYIAHEATTHFDAARTQAFLENGGRAVEFFARHTQVQFDMPRSFPDYHAEARGGQAGGRSMVTRPYDGRELGQAIAHLAPALPELMVLGMMLASGDEIRHFTRAFRSLASFRYVAARLLRQARDVLRHGRGMTLTNGNALAARLARSALDLDVPIHLRCRARSLLVENGRVAGVRVDTPEGERTVRARRGVVLACGGFPHDPTRQQALFPHVARGQGHYSPSPSTNTGDGLALAETLGVRVDATIPHAAAWTPVSRPTRRNGEQGVMPHFIDRAKPGVIAVTRQGRRFVNESLSYHDFAIAMMQACQDDDEATVWLLCDHATLRRYGLGRVAPFPVPYGRHLRAGYLRRAPTIASLAAQIGVDPRVLAAEVERFNRDASNGADTAFGKGTTAYNRFQGDALHGPNPCLAPLEQAPYYAIQLFVGDIGTFAGLPTDAHGQVLYPDGRAADGLYAVGNDAASIMGGNYPGAGITLGPALTFGYVLGRHLGQRQPAARSAEPATAAMA</sequence>
<protein>
    <submittedName>
        <fullName evidence="6">Putative exported protein</fullName>
    </submittedName>
</protein>
<comment type="cofactor">
    <cofactor evidence="1">
        <name>FAD</name>
        <dbReference type="ChEBI" id="CHEBI:57692"/>
    </cofactor>
</comment>
<evidence type="ECO:0000256" key="1">
    <source>
        <dbReference type="ARBA" id="ARBA00001974"/>
    </source>
</evidence>
<dbReference type="SUPFAM" id="SSF51905">
    <property type="entry name" value="FAD/NAD(P)-binding domain"/>
    <property type="match status" value="1"/>
</dbReference>
<reference evidence="6 7" key="1">
    <citation type="journal article" date="2012" name="BMC Genomics">
        <title>Comparative genomics of the classical Bordetella subspecies: the evolution and exchange of virulence-associated diversity amongst closely related pathogens.</title>
        <authorList>
            <person name="Park J."/>
            <person name="Zhang Y."/>
            <person name="Buboltz A.M."/>
            <person name="Zhang X."/>
            <person name="Schuster S.C."/>
            <person name="Ahuja U."/>
            <person name="Liu M."/>
            <person name="Miller J.F."/>
            <person name="Sebaihia M."/>
            <person name="Bentley S.D."/>
            <person name="Parkhill J."/>
            <person name="Harvill E.T."/>
        </authorList>
    </citation>
    <scope>NUCLEOTIDE SEQUENCE [LARGE SCALE GENOMIC DNA]</scope>
    <source>
        <strain evidence="6 7">253</strain>
    </source>
</reference>
<dbReference type="HOGENOM" id="CLU_011398_4_2_4"/>
<dbReference type="EMBL" id="HE965806">
    <property type="protein sequence ID" value="CCJ55646.1"/>
    <property type="molecule type" value="Genomic_DNA"/>
</dbReference>
<feature type="domain" description="FAD-dependent oxidoreductase 2 FAD-binding" evidence="5">
    <location>
        <begin position="15"/>
        <end position="553"/>
    </location>
</feature>
<proteinExistence type="predicted"/>
<dbReference type="InterPro" id="IPR036188">
    <property type="entry name" value="FAD/NAD-bd_sf"/>
</dbReference>
<dbReference type="SUPFAM" id="SSF56425">
    <property type="entry name" value="Succinate dehydrogenase/fumarate reductase flavoprotein, catalytic domain"/>
    <property type="match status" value="1"/>
</dbReference>
<dbReference type="KEGG" id="bbh:BN112_3732"/>
<dbReference type="Pfam" id="PF00890">
    <property type="entry name" value="FAD_binding_2"/>
    <property type="match status" value="1"/>
</dbReference>
<dbReference type="InterPro" id="IPR027477">
    <property type="entry name" value="Succ_DH/fumarate_Rdtase_cat_sf"/>
</dbReference>
<keyword evidence="3" id="KW-0274">FAD</keyword>
<dbReference type="RefSeq" id="WP_003815501.1">
    <property type="nucleotide sequence ID" value="NC_019382.1"/>
</dbReference>
<evidence type="ECO:0000313" key="7">
    <source>
        <dbReference type="Proteomes" id="UP000007564"/>
    </source>
</evidence>
<evidence type="ECO:0000256" key="4">
    <source>
        <dbReference type="ARBA" id="ARBA00023002"/>
    </source>
</evidence>
<dbReference type="PANTHER" id="PTHR43400">
    <property type="entry name" value="FUMARATE REDUCTASE"/>
    <property type="match status" value="1"/>
</dbReference>
<keyword evidence="4" id="KW-0560">Oxidoreductase</keyword>
<dbReference type="InterPro" id="IPR050315">
    <property type="entry name" value="FAD-oxidoreductase_2"/>
</dbReference>
<dbReference type="Proteomes" id="UP000007564">
    <property type="component" value="Chromosome"/>
</dbReference>
<dbReference type="OrthoDB" id="9813348at2"/>
<dbReference type="GO" id="GO:0008202">
    <property type="term" value="P:steroid metabolic process"/>
    <property type="evidence" value="ECO:0007669"/>
    <property type="project" value="UniProtKB-ARBA"/>
</dbReference>
<evidence type="ECO:0000313" key="6">
    <source>
        <dbReference type="EMBL" id="CCJ55646.1"/>
    </source>
</evidence>
<evidence type="ECO:0000256" key="2">
    <source>
        <dbReference type="ARBA" id="ARBA00022630"/>
    </source>
</evidence>